<evidence type="ECO:0000256" key="4">
    <source>
        <dbReference type="SAM" id="MobiDB-lite"/>
    </source>
</evidence>
<feature type="compositionally biased region" description="Pro residues" evidence="4">
    <location>
        <begin position="1"/>
        <end position="13"/>
    </location>
</feature>
<dbReference type="InterPro" id="IPR036568">
    <property type="entry name" value="GGCT-like_sf"/>
</dbReference>
<evidence type="ECO:0000313" key="6">
    <source>
        <dbReference type="EMBL" id="KAL2070362.1"/>
    </source>
</evidence>
<gene>
    <name evidence="6" type="ORF">VTL71DRAFT_13388</name>
</gene>
<protein>
    <recommendedName>
        <fullName evidence="3">Putative gamma-glutamylcyclotransferase</fullName>
    </recommendedName>
</protein>
<evidence type="ECO:0000256" key="3">
    <source>
        <dbReference type="ARBA" id="ARBA00030602"/>
    </source>
</evidence>
<dbReference type="SUPFAM" id="SSF110857">
    <property type="entry name" value="Gamma-glutamyl cyclotransferase-like"/>
    <property type="match status" value="1"/>
</dbReference>
<keyword evidence="7" id="KW-1185">Reference proteome</keyword>
<dbReference type="PANTHER" id="PTHR31544:SF4">
    <property type="entry name" value="GAMMA-GLUTAMYLCYCLOTRANSFERASE-RELATED"/>
    <property type="match status" value="1"/>
</dbReference>
<dbReference type="InterPro" id="IPR045038">
    <property type="entry name" value="AIG2-like"/>
</dbReference>
<evidence type="ECO:0000313" key="7">
    <source>
        <dbReference type="Proteomes" id="UP001595075"/>
    </source>
</evidence>
<reference evidence="6 7" key="1">
    <citation type="journal article" date="2024" name="Commun. Biol.">
        <title>Comparative genomic analysis of thermophilic fungi reveals convergent evolutionary adaptations and gene losses.</title>
        <authorList>
            <person name="Steindorff A.S."/>
            <person name="Aguilar-Pontes M.V."/>
            <person name="Robinson A.J."/>
            <person name="Andreopoulos B."/>
            <person name="LaButti K."/>
            <person name="Kuo A."/>
            <person name="Mondo S."/>
            <person name="Riley R."/>
            <person name="Otillar R."/>
            <person name="Haridas S."/>
            <person name="Lipzen A."/>
            <person name="Grimwood J."/>
            <person name="Schmutz J."/>
            <person name="Clum A."/>
            <person name="Reid I.D."/>
            <person name="Moisan M.C."/>
            <person name="Butler G."/>
            <person name="Nguyen T.T.M."/>
            <person name="Dewar K."/>
            <person name="Conant G."/>
            <person name="Drula E."/>
            <person name="Henrissat B."/>
            <person name="Hansel C."/>
            <person name="Singer S."/>
            <person name="Hutchinson M.I."/>
            <person name="de Vries R.P."/>
            <person name="Natvig D.O."/>
            <person name="Powell A.J."/>
            <person name="Tsang A."/>
            <person name="Grigoriev I.V."/>
        </authorList>
    </citation>
    <scope>NUCLEOTIDE SEQUENCE [LARGE SCALE GENOMIC DNA]</scope>
    <source>
        <strain evidence="6 7">CBS 494.80</strain>
    </source>
</reference>
<evidence type="ECO:0000259" key="5">
    <source>
        <dbReference type="Pfam" id="PF06094"/>
    </source>
</evidence>
<dbReference type="InterPro" id="IPR013024">
    <property type="entry name" value="GGCT-like"/>
</dbReference>
<dbReference type="PANTHER" id="PTHR31544">
    <property type="entry name" value="AIG2-LIKE PROTEIN D"/>
    <property type="match status" value="1"/>
</dbReference>
<sequence>MDYEPPPPPPPPISCSSGREDKSWMRSNTAMPPPPPPLPPPGLIQSSKPTHVVPPPPPMPSEEAFTPIDKAHYFQFLKDTKANMPGEPFQPFYMFFYGSLMDPEVLQAILDLPELPTMQPATISGFSIKMWGIYPTLIPCLPGTGSVTGTVWKATLEDHFDRLAAYETAAYRWDECEAVLEDGEVYGNCRTFCWAGEPDSKELEDGSFDLERYQKYFKSSVTRRRSPNATF</sequence>
<dbReference type="EMBL" id="JAZHXI010000006">
    <property type="protein sequence ID" value="KAL2070362.1"/>
    <property type="molecule type" value="Genomic_DNA"/>
</dbReference>
<dbReference type="Pfam" id="PF06094">
    <property type="entry name" value="GGACT"/>
    <property type="match status" value="1"/>
</dbReference>
<organism evidence="6 7">
    <name type="scientific">Oculimacula yallundae</name>
    <dbReference type="NCBI Taxonomy" id="86028"/>
    <lineage>
        <taxon>Eukaryota</taxon>
        <taxon>Fungi</taxon>
        <taxon>Dikarya</taxon>
        <taxon>Ascomycota</taxon>
        <taxon>Pezizomycotina</taxon>
        <taxon>Leotiomycetes</taxon>
        <taxon>Helotiales</taxon>
        <taxon>Ploettnerulaceae</taxon>
        <taxon>Oculimacula</taxon>
    </lineage>
</organism>
<name>A0ABR4CKU2_9HELO</name>
<dbReference type="Gene3D" id="3.10.490.10">
    <property type="entry name" value="Gamma-glutamyl cyclotransferase-like"/>
    <property type="match status" value="1"/>
</dbReference>
<accession>A0ABR4CKU2</accession>
<feature type="compositionally biased region" description="Pro residues" evidence="4">
    <location>
        <begin position="31"/>
        <end position="42"/>
    </location>
</feature>
<comment type="similarity">
    <text evidence="1">Belongs to the gamma-glutamylcyclotransferase family.</text>
</comment>
<evidence type="ECO:0000256" key="2">
    <source>
        <dbReference type="ARBA" id="ARBA00022679"/>
    </source>
</evidence>
<dbReference type="Proteomes" id="UP001595075">
    <property type="component" value="Unassembled WGS sequence"/>
</dbReference>
<feature type="region of interest" description="Disordered" evidence="4">
    <location>
        <begin position="1"/>
        <end position="62"/>
    </location>
</feature>
<dbReference type="InterPro" id="IPR009288">
    <property type="entry name" value="AIG2-like_dom"/>
</dbReference>
<comment type="caution">
    <text evidence="6">The sequence shown here is derived from an EMBL/GenBank/DDBJ whole genome shotgun (WGS) entry which is preliminary data.</text>
</comment>
<dbReference type="CDD" id="cd06661">
    <property type="entry name" value="GGCT_like"/>
    <property type="match status" value="1"/>
</dbReference>
<evidence type="ECO:0000256" key="1">
    <source>
        <dbReference type="ARBA" id="ARBA00008861"/>
    </source>
</evidence>
<keyword evidence="2" id="KW-0808">Transferase</keyword>
<feature type="domain" description="Gamma-glutamylcyclotransferase AIG2-like" evidence="5">
    <location>
        <begin position="94"/>
        <end position="208"/>
    </location>
</feature>
<proteinExistence type="inferred from homology"/>